<keyword evidence="4" id="KW-1185">Reference proteome</keyword>
<evidence type="ECO:0000313" key="3">
    <source>
        <dbReference type="EMBL" id="KRM52511.1"/>
    </source>
</evidence>
<dbReference type="PATRIC" id="fig|1423820.4.peg.470"/>
<comment type="similarity">
    <text evidence="1">Belongs to the DprA/Smf family.</text>
</comment>
<gene>
    <name evidence="3" type="ORF">FC64_GL000467</name>
</gene>
<proteinExistence type="inferred from homology"/>
<feature type="domain" description="Smf/DprA SLOG" evidence="2">
    <location>
        <begin position="84"/>
        <end position="299"/>
    </location>
</feature>
<comment type="caution">
    <text evidence="3">The sequence shown here is derived from an EMBL/GenBank/DDBJ whole genome shotgun (WGS) entry which is preliminary data.</text>
</comment>
<dbReference type="GO" id="GO:0009294">
    <property type="term" value="P:DNA-mediated transformation"/>
    <property type="evidence" value="ECO:0007669"/>
    <property type="project" value="InterPro"/>
</dbReference>
<evidence type="ECO:0000259" key="2">
    <source>
        <dbReference type="Pfam" id="PF02481"/>
    </source>
</evidence>
<dbReference type="AlphaFoldDB" id="A0A0R1ZDS6"/>
<dbReference type="RefSeq" id="WP_057906510.1">
    <property type="nucleotide sequence ID" value="NZ_AYYZ01000019.1"/>
</dbReference>
<dbReference type="InterPro" id="IPR057666">
    <property type="entry name" value="DrpA_SLOG"/>
</dbReference>
<dbReference type="PANTHER" id="PTHR43022:SF1">
    <property type="entry name" value="PROTEIN SMF"/>
    <property type="match status" value="1"/>
</dbReference>
<evidence type="ECO:0000256" key="1">
    <source>
        <dbReference type="ARBA" id="ARBA00006525"/>
    </source>
</evidence>
<accession>A0A0R1ZDS6</accession>
<organism evidence="3 4">
    <name type="scientific">Ligilactobacillus araffinosus DSM 20653</name>
    <dbReference type="NCBI Taxonomy" id="1423820"/>
    <lineage>
        <taxon>Bacteria</taxon>
        <taxon>Bacillati</taxon>
        <taxon>Bacillota</taxon>
        <taxon>Bacilli</taxon>
        <taxon>Lactobacillales</taxon>
        <taxon>Lactobacillaceae</taxon>
        <taxon>Ligilactobacillus</taxon>
    </lineage>
</organism>
<dbReference type="EMBL" id="AYYZ01000019">
    <property type="protein sequence ID" value="KRM52511.1"/>
    <property type="molecule type" value="Genomic_DNA"/>
</dbReference>
<dbReference type="Gene3D" id="3.40.50.450">
    <property type="match status" value="1"/>
</dbReference>
<dbReference type="PANTHER" id="PTHR43022">
    <property type="entry name" value="PROTEIN SMF"/>
    <property type="match status" value="1"/>
</dbReference>
<dbReference type="InterPro" id="IPR003488">
    <property type="entry name" value="DprA"/>
</dbReference>
<reference evidence="3 4" key="1">
    <citation type="journal article" date="2015" name="Genome Announc.">
        <title>Expanding the biotechnology potential of lactobacilli through comparative genomics of 213 strains and associated genera.</title>
        <authorList>
            <person name="Sun Z."/>
            <person name="Harris H.M."/>
            <person name="McCann A."/>
            <person name="Guo C."/>
            <person name="Argimon S."/>
            <person name="Zhang W."/>
            <person name="Yang X."/>
            <person name="Jeffery I.B."/>
            <person name="Cooney J.C."/>
            <person name="Kagawa T.F."/>
            <person name="Liu W."/>
            <person name="Song Y."/>
            <person name="Salvetti E."/>
            <person name="Wrobel A."/>
            <person name="Rasinkangas P."/>
            <person name="Parkhill J."/>
            <person name="Rea M.C."/>
            <person name="O'Sullivan O."/>
            <person name="Ritari J."/>
            <person name="Douillard F.P."/>
            <person name="Paul Ross R."/>
            <person name="Yang R."/>
            <person name="Briner A.E."/>
            <person name="Felis G.E."/>
            <person name="de Vos W.M."/>
            <person name="Barrangou R."/>
            <person name="Klaenhammer T.R."/>
            <person name="Caufield P.W."/>
            <person name="Cui Y."/>
            <person name="Zhang H."/>
            <person name="O'Toole P.W."/>
        </authorList>
    </citation>
    <scope>NUCLEOTIDE SEQUENCE [LARGE SCALE GENOMIC DNA]</scope>
    <source>
        <strain evidence="3 4">DSM 20653</strain>
    </source>
</reference>
<protein>
    <submittedName>
        <fullName evidence="3">DNA processing enzyme DprA</fullName>
    </submittedName>
</protein>
<dbReference type="SUPFAM" id="SSF102405">
    <property type="entry name" value="MCP/YpsA-like"/>
    <property type="match status" value="1"/>
</dbReference>
<dbReference type="STRING" id="1423820.FC64_GL000467"/>
<dbReference type="Pfam" id="PF02481">
    <property type="entry name" value="DNA_processg_A"/>
    <property type="match status" value="1"/>
</dbReference>
<evidence type="ECO:0000313" key="4">
    <source>
        <dbReference type="Proteomes" id="UP000051291"/>
    </source>
</evidence>
<name>A0A0R1ZDS6_9LACO</name>
<sequence>MDSDQLTELILALQMIKGVGPKTVLKFFDTVKPRLILENFRNMHRNSTINRRINEGALDYQKWKSMLADARELMEKTRSYGIQILNYQDADYPDNLRSLNHYPLIIYVKGNVKALQGPSVGFIGTRRPTELGYKMAERMAYQFAKDGLTVVSGLSVGTNTAAHTGALKAGGTTVAILGHSLEQPIYPKENKDFAQEIIDNGGALMSTYSLGAIVRRQFLAARDEWESGLADGLVVVETDQNGKTESALQHAFKQGRPVGMLDHSQCPKIDDVMKIEQAIGNQEFIRKKRAMPLWDIDSLHRFEATMTKSREEFLKKSKRHKRLAEIRLF</sequence>
<dbReference type="Proteomes" id="UP000051291">
    <property type="component" value="Unassembled WGS sequence"/>
</dbReference>